<dbReference type="Pfam" id="PF04351">
    <property type="entry name" value="PilP"/>
    <property type="match status" value="1"/>
</dbReference>
<evidence type="ECO:0000313" key="2">
    <source>
        <dbReference type="EMBL" id="GAP34804.1"/>
    </source>
</evidence>
<gene>
    <name evidence="2" type="ORF">ISF6_0287</name>
</gene>
<feature type="signal peptide" evidence="1">
    <location>
        <begin position="1"/>
        <end position="17"/>
    </location>
</feature>
<reference evidence="2 3" key="2">
    <citation type="journal article" date="2016" name="Science">
        <title>A bacterium that degrades and assimilates poly(ethylene terephthalate).</title>
        <authorList>
            <person name="Yoshida S."/>
            <person name="Hiraga K."/>
            <person name="Takehana T."/>
            <person name="Taniguchi I."/>
            <person name="Yamaji H."/>
            <person name="Maeda Y."/>
            <person name="Toyohara K."/>
            <person name="Miyamoto K."/>
            <person name="Kimura Y."/>
            <person name="Oda K."/>
        </authorList>
    </citation>
    <scope>NUCLEOTIDE SEQUENCE [LARGE SCALE GENOMIC DNA]</scope>
    <source>
        <strain evidence="3">NBRC 110686 / TISTR 2288 / 201-F6</strain>
    </source>
</reference>
<dbReference type="AlphaFoldDB" id="A0A0K8NWZ5"/>
<accession>A0A0K8NWZ5</accession>
<sequence length="174" mass="19442">MRLGLVVLAAALVAACAAEQEELRAWMDQQRREVKPNVPPISPPKSFRPQPYLAFDGVEPFSPQKLTVGIRPQETRPMSAMLAAELNRRKQPLEAFPLDSMTMVGSVRRGGRPFALLRVDNLLYQVKAGDYLGQNYGKITQITETEITLREIVQDAAGEWIERPGSLLLQENAK</sequence>
<dbReference type="InterPro" id="IPR007446">
    <property type="entry name" value="PilP"/>
</dbReference>
<evidence type="ECO:0000313" key="3">
    <source>
        <dbReference type="Proteomes" id="UP000037660"/>
    </source>
</evidence>
<feature type="chain" id="PRO_5005513491" evidence="1">
    <location>
        <begin position="18"/>
        <end position="174"/>
    </location>
</feature>
<dbReference type="STRING" id="1547922.ISF6_0287"/>
<dbReference type="PROSITE" id="PS51257">
    <property type="entry name" value="PROKAR_LIPOPROTEIN"/>
    <property type="match status" value="1"/>
</dbReference>
<dbReference type="EMBL" id="BBYR01000011">
    <property type="protein sequence ID" value="GAP34804.1"/>
    <property type="molecule type" value="Genomic_DNA"/>
</dbReference>
<name>A0A0K8NWZ5_PISS1</name>
<reference evidence="3" key="1">
    <citation type="submission" date="2015-07" db="EMBL/GenBank/DDBJ databases">
        <title>Discovery of a poly(ethylene terephthalate assimilation.</title>
        <authorList>
            <person name="Yoshida S."/>
            <person name="Hiraga K."/>
            <person name="Takehana T."/>
            <person name="Taniguchi I."/>
            <person name="Yamaji H."/>
            <person name="Maeda Y."/>
            <person name="Toyohara K."/>
            <person name="Miyamoto K."/>
            <person name="Kimura Y."/>
            <person name="Oda K."/>
        </authorList>
    </citation>
    <scope>NUCLEOTIDE SEQUENCE [LARGE SCALE GENOMIC DNA]</scope>
    <source>
        <strain evidence="3">NBRC 110686 / TISTR 2288 / 201-F6</strain>
    </source>
</reference>
<dbReference type="Gene3D" id="2.30.30.830">
    <property type="match status" value="1"/>
</dbReference>
<keyword evidence="1" id="KW-0732">Signal</keyword>
<dbReference type="PIRSF" id="PIRSF016481">
    <property type="entry name" value="Pilus_assembly_PilP"/>
    <property type="match status" value="1"/>
</dbReference>
<comment type="caution">
    <text evidence="2">The sequence shown here is derived from an EMBL/GenBank/DDBJ whole genome shotgun (WGS) entry which is preliminary data.</text>
</comment>
<evidence type="ECO:0000256" key="1">
    <source>
        <dbReference type="SAM" id="SignalP"/>
    </source>
</evidence>
<proteinExistence type="predicted"/>
<protein>
    <submittedName>
        <fullName evidence="2">Type IV pilus biogenesis protein PilP</fullName>
    </submittedName>
</protein>
<organism evidence="2 3">
    <name type="scientific">Piscinibacter sakaiensis</name>
    <name type="common">Ideonella sakaiensis</name>
    <dbReference type="NCBI Taxonomy" id="1547922"/>
    <lineage>
        <taxon>Bacteria</taxon>
        <taxon>Pseudomonadati</taxon>
        <taxon>Pseudomonadota</taxon>
        <taxon>Betaproteobacteria</taxon>
        <taxon>Burkholderiales</taxon>
        <taxon>Sphaerotilaceae</taxon>
        <taxon>Piscinibacter</taxon>
    </lineage>
</organism>
<keyword evidence="3" id="KW-1185">Reference proteome</keyword>
<dbReference type="Proteomes" id="UP000037660">
    <property type="component" value="Unassembled WGS sequence"/>
</dbReference>